<reference evidence="1 2" key="1">
    <citation type="submission" date="2017-02" db="EMBL/GenBank/DDBJ databases">
        <title>Complete genome sequence of Brachyspira hampsonii genomovar I strain NSH-16 (ATCC BAA-2463).</title>
        <authorList>
            <person name="Mirajkar N.S."/>
            <person name="Gebhart C.J."/>
        </authorList>
    </citation>
    <scope>NUCLEOTIDE SEQUENCE [LARGE SCALE GENOMIC DNA]</scope>
    <source>
        <strain evidence="1 2">NSH-16</strain>
    </source>
</reference>
<protein>
    <submittedName>
        <fullName evidence="1">Uncharacterized protein</fullName>
    </submittedName>
</protein>
<organism evidence="1 2">
    <name type="scientific">Brachyspira hampsonii</name>
    <dbReference type="NCBI Taxonomy" id="1287055"/>
    <lineage>
        <taxon>Bacteria</taxon>
        <taxon>Pseudomonadati</taxon>
        <taxon>Spirochaetota</taxon>
        <taxon>Spirochaetia</taxon>
        <taxon>Brachyspirales</taxon>
        <taxon>Brachyspiraceae</taxon>
        <taxon>Brachyspira</taxon>
    </lineage>
</organism>
<dbReference type="EMBL" id="CP019914">
    <property type="protein sequence ID" value="ASJ22738.1"/>
    <property type="molecule type" value="Genomic_DNA"/>
</dbReference>
<proteinExistence type="predicted"/>
<evidence type="ECO:0000313" key="1">
    <source>
        <dbReference type="EMBL" id="ASJ22738.1"/>
    </source>
</evidence>
<dbReference type="AlphaFoldDB" id="A0AAC9XLU6"/>
<evidence type="ECO:0000313" key="2">
    <source>
        <dbReference type="Proteomes" id="UP000264880"/>
    </source>
</evidence>
<gene>
    <name evidence="1" type="ORF">BHAMNSH16_01675</name>
</gene>
<dbReference type="RefSeq" id="WP_069731430.1">
    <property type="nucleotide sequence ID" value="NZ_CP019914.1"/>
</dbReference>
<dbReference type="Proteomes" id="UP000264880">
    <property type="component" value="Chromosome"/>
</dbReference>
<dbReference type="KEGG" id="bhp:BHAMNSH16_01675"/>
<sequence>MKRKLIITILFTALFSPALFPAFELSLIPKFGFQINLPNVNSSRFGMNYYRSLEPKVDINLQLGYKFKINNNILNGISLLFDTGFDGTFISIKNPYDYQVNKIDIFSLYTGIGLKFEFHNFTSNFILPANMTLGIASGAKYGVLTGNNNFNLSRIPISVYARLTLENRFYQTEKYAFLVSLDLFYEYMFFNKNDINKLFYSYDVKNYHSVGFTLGIGMMFGSK</sequence>
<accession>A0AAC9XLU6</accession>
<keyword evidence="2" id="KW-1185">Reference proteome</keyword>
<name>A0AAC9XLU6_9SPIR</name>